<feature type="region of interest" description="Disordered" evidence="1">
    <location>
        <begin position="296"/>
        <end position="327"/>
    </location>
</feature>
<protein>
    <submittedName>
        <fullName evidence="3">PDE12 protein</fullName>
    </submittedName>
</protein>
<dbReference type="AlphaFoldDB" id="A0A812UPP5"/>
<evidence type="ECO:0000259" key="2">
    <source>
        <dbReference type="Pfam" id="PF03372"/>
    </source>
</evidence>
<accession>A0A812UPP5</accession>
<evidence type="ECO:0000313" key="4">
    <source>
        <dbReference type="Proteomes" id="UP000604046"/>
    </source>
</evidence>
<dbReference type="PANTHER" id="PTHR12121">
    <property type="entry name" value="CARBON CATABOLITE REPRESSOR PROTEIN 4"/>
    <property type="match status" value="1"/>
</dbReference>
<reference evidence="3" key="1">
    <citation type="submission" date="2021-02" db="EMBL/GenBank/DDBJ databases">
        <authorList>
            <person name="Dougan E. K."/>
            <person name="Rhodes N."/>
            <person name="Thang M."/>
            <person name="Chan C."/>
        </authorList>
    </citation>
    <scope>NUCLEOTIDE SEQUENCE</scope>
</reference>
<dbReference type="Pfam" id="PF03372">
    <property type="entry name" value="Exo_endo_phos"/>
    <property type="match status" value="1"/>
</dbReference>
<evidence type="ECO:0000256" key="1">
    <source>
        <dbReference type="SAM" id="MobiDB-lite"/>
    </source>
</evidence>
<dbReference type="Proteomes" id="UP000604046">
    <property type="component" value="Unassembled WGS sequence"/>
</dbReference>
<dbReference type="PANTHER" id="PTHR12121:SF37">
    <property type="entry name" value="2',5'-PHOSPHODIESTERASE 12"/>
    <property type="match status" value="1"/>
</dbReference>
<feature type="region of interest" description="Disordered" evidence="1">
    <location>
        <begin position="1"/>
        <end position="22"/>
    </location>
</feature>
<dbReference type="SUPFAM" id="SSF56219">
    <property type="entry name" value="DNase I-like"/>
    <property type="match status" value="1"/>
</dbReference>
<sequence>MEGPGASMDAPPPPSGLGNFKGVMLCNRPSDEVKAGAGEDPMPFRSMVAPNQEVGLTPLRNFEPTVKKRGPSAALRRHVRWLRELQEQMREDRHQVEQEEQDEETKRIKLKAAFDKHREAVRGMMKERDDKRREDESAARAEKAAKVAEAKAAAAAQPTISQIAHAAVAAVEGNTGQVPVKAQAAKPLWAMTAQEKDKFEEEEADDLINFVEGLNFDKYVGDLEFRQALGALKDRTGKLKKEQEAFKDELLASFNASLDVDDEYEESTAAGSSKLEDGVDGQSLLGDLRSEYSVASSRRSRNKEARENAQKEWDSSTVAGEDRPAVDPDVKDLAEVVMEQNPKFRAIHSKDSVQKIIEKVRSTQAVDVPLVDHMRLEGWTLWLCQPHSTSASIRGPCPVPVITASSDTQNRLHKPAELSKNVQSLLASPLAIVLRLIRQCFLICTVHQPYEYQCQDLGCRFELCAVHFSGQKPACAHSAKRHAASSKQLPRFHGLHLATWPLLGGLMAKASRCARSVAGLSMLTCTGDSKGSLSLEVHSFGCKSVVTLDLLDIFRGCEFERPFLSPAAILAVVVTAVLREIVRKADSVLYKATVRLLDNEPNVAVQVLWRGAELNLLRSREEPVERFLQRLALSCSKQANRLLGGPDKKKAKKESQQKQKKTQQAASAEAGAGTQSASSVSVALYDANEEKVAVGTPVSEALRRASHVLIEGERLPISVNPPAVSKLEVFGRALAGCPLSAILRCEFCDASAFTLRWLTQVAAGASGNVQVGLGNIFWVPEAAKGRTLHVEAEPHPSVPSTSRSKGSVRVGIVEEVPRGWPEQRVQAFGKRSANTSTIRVVSFNILAVPYARTQLATQIMYPYCPSQILDYAYRQPLLGREIQRLDGDIVFLQECTYFTYLKFFQPLFGDRYHLRCSLKASHVSEGCLVMVRKESFEVLQEKDCLFRNLLRTSQAFRPQLREVAAKWPDFLAGILPRMSTVFQLTVVRHKATGRVLVLSNTHLFYHPNARHIRLLQIMCLLHEVQALREQHKDAEGRLPHVIFAGDLNCLPETGAVQLLLNGEVASDHEDWETSSQFAWRDEEVSADAGEAEEVPRTSVPSMEADESDVVEPLGREAWQKGSGIALRNPLGALVDVYANSPQKFTNYVHDFSGILDYILTDDHLLSTKCLLAPAEKDVEVHGGLPSELHPSDHLSIAADLTFRTS</sequence>
<gene>
    <name evidence="3" type="primary">PDE12</name>
    <name evidence="3" type="ORF">SNAT2548_LOCUS32605</name>
</gene>
<organism evidence="3 4">
    <name type="scientific">Symbiodinium natans</name>
    <dbReference type="NCBI Taxonomy" id="878477"/>
    <lineage>
        <taxon>Eukaryota</taxon>
        <taxon>Sar</taxon>
        <taxon>Alveolata</taxon>
        <taxon>Dinophyceae</taxon>
        <taxon>Suessiales</taxon>
        <taxon>Symbiodiniaceae</taxon>
        <taxon>Symbiodinium</taxon>
    </lineage>
</organism>
<feature type="compositionally biased region" description="Basic and acidic residues" evidence="1">
    <location>
        <begin position="302"/>
        <end position="327"/>
    </location>
</feature>
<keyword evidence="4" id="KW-1185">Reference proteome</keyword>
<feature type="region of interest" description="Disordered" evidence="1">
    <location>
        <begin position="641"/>
        <end position="672"/>
    </location>
</feature>
<name>A0A812UPP5_9DINO</name>
<dbReference type="EMBL" id="CAJNDS010002717">
    <property type="protein sequence ID" value="CAE7572210.1"/>
    <property type="molecule type" value="Genomic_DNA"/>
</dbReference>
<dbReference type="InterPro" id="IPR005135">
    <property type="entry name" value="Endo/exonuclease/phosphatase"/>
</dbReference>
<evidence type="ECO:0000313" key="3">
    <source>
        <dbReference type="EMBL" id="CAE7572210.1"/>
    </source>
</evidence>
<dbReference type="GO" id="GO:0000288">
    <property type="term" value="P:nuclear-transcribed mRNA catabolic process, deadenylation-dependent decay"/>
    <property type="evidence" value="ECO:0007669"/>
    <property type="project" value="TreeGrafter"/>
</dbReference>
<dbReference type="GO" id="GO:0005739">
    <property type="term" value="C:mitochondrion"/>
    <property type="evidence" value="ECO:0007669"/>
    <property type="project" value="TreeGrafter"/>
</dbReference>
<dbReference type="InterPro" id="IPR050410">
    <property type="entry name" value="CCR4/nocturin_mRNA_transcr"/>
</dbReference>
<dbReference type="OrthoDB" id="412787at2759"/>
<dbReference type="InterPro" id="IPR036691">
    <property type="entry name" value="Endo/exonu/phosph_ase_sf"/>
</dbReference>
<proteinExistence type="predicted"/>
<dbReference type="Gene3D" id="3.60.10.10">
    <property type="entry name" value="Endonuclease/exonuclease/phosphatase"/>
    <property type="match status" value="1"/>
</dbReference>
<feature type="region of interest" description="Disordered" evidence="1">
    <location>
        <begin position="124"/>
        <end position="143"/>
    </location>
</feature>
<dbReference type="GO" id="GO:0000175">
    <property type="term" value="F:3'-5'-RNA exonuclease activity"/>
    <property type="evidence" value="ECO:0007669"/>
    <property type="project" value="TreeGrafter"/>
</dbReference>
<feature type="domain" description="Endonuclease/exonuclease/phosphatase" evidence="2">
    <location>
        <begin position="878"/>
        <end position="1193"/>
    </location>
</feature>
<comment type="caution">
    <text evidence="3">The sequence shown here is derived from an EMBL/GenBank/DDBJ whole genome shotgun (WGS) entry which is preliminary data.</text>
</comment>
<feature type="region of interest" description="Disordered" evidence="1">
    <location>
        <begin position="1085"/>
        <end position="1110"/>
    </location>
</feature>